<dbReference type="Proteomes" id="UP000017836">
    <property type="component" value="Unassembled WGS sequence"/>
</dbReference>
<evidence type="ECO:0000256" key="6">
    <source>
        <dbReference type="RuleBase" id="RU004914"/>
    </source>
</evidence>
<dbReference type="STRING" id="13333.U5DJ81"/>
<feature type="transmembrane region" description="Helical" evidence="6">
    <location>
        <begin position="321"/>
        <end position="340"/>
    </location>
</feature>
<gene>
    <name evidence="7" type="ORF">AMTR_s00070p00181900</name>
</gene>
<feature type="transmembrane region" description="Helical" evidence="6">
    <location>
        <begin position="400"/>
        <end position="420"/>
    </location>
</feature>
<feature type="transmembrane region" description="Helical" evidence="6">
    <location>
        <begin position="426"/>
        <end position="447"/>
    </location>
</feature>
<reference evidence="8" key="1">
    <citation type="journal article" date="2013" name="Science">
        <title>The Amborella genome and the evolution of flowering plants.</title>
        <authorList>
            <consortium name="Amborella Genome Project"/>
        </authorList>
    </citation>
    <scope>NUCLEOTIDE SEQUENCE [LARGE SCALE GENOMIC DNA]</scope>
</reference>
<organism evidence="7 8">
    <name type="scientific">Amborella trichopoda</name>
    <dbReference type="NCBI Taxonomy" id="13333"/>
    <lineage>
        <taxon>Eukaryota</taxon>
        <taxon>Viridiplantae</taxon>
        <taxon>Streptophyta</taxon>
        <taxon>Embryophyta</taxon>
        <taxon>Tracheophyta</taxon>
        <taxon>Spermatophyta</taxon>
        <taxon>Magnoliopsida</taxon>
        <taxon>Amborellales</taxon>
        <taxon>Amborellaceae</taxon>
        <taxon>Amborella</taxon>
    </lineage>
</organism>
<keyword evidence="8" id="KW-1185">Reference proteome</keyword>
<evidence type="ECO:0000313" key="7">
    <source>
        <dbReference type="EMBL" id="ERN20668.1"/>
    </source>
</evidence>
<evidence type="ECO:0000256" key="1">
    <source>
        <dbReference type="ARBA" id="ARBA00004141"/>
    </source>
</evidence>
<dbReference type="GO" id="GO:0015297">
    <property type="term" value="F:antiporter activity"/>
    <property type="evidence" value="ECO:0007669"/>
    <property type="project" value="InterPro"/>
</dbReference>
<dbReference type="GO" id="GO:0042910">
    <property type="term" value="F:xenobiotic transmembrane transporter activity"/>
    <property type="evidence" value="ECO:0007669"/>
    <property type="project" value="InterPro"/>
</dbReference>
<dbReference type="NCBIfam" id="TIGR00797">
    <property type="entry name" value="matE"/>
    <property type="match status" value="1"/>
</dbReference>
<dbReference type="eggNOG" id="KOG1347">
    <property type="taxonomic scope" value="Eukaryota"/>
</dbReference>
<dbReference type="Pfam" id="PF01554">
    <property type="entry name" value="MatE"/>
    <property type="match status" value="2"/>
</dbReference>
<sequence length="508" mass="54522">MGDQKPECLTKPPSATQVMEELKELGSMTIPIAAMNCVVYIRAMVSVLCLGRLGSLELAGGALSIGFTNITGYSVLFGLASGMEPICSQAFGSKNWTLMGHSLQRTILILLSACVPICLLWLNLNRIMVWSGQDLQITAMASTYCMFSLPDLLTNSFLQPLRVYLRSQGITKPMMYCSALAVLLHIPLNILLVFVLGFGVPGVAISAVLTNLNMALFLLLYMYISGSCKKTWSGWSKEALTQWCPLLALALPSCLAICLEWWWYELMTLLAGYLPNPRVSVATTAILIQTTSLMYTVPMALGACVSTRVGNELGAGKPCRARLATLVALGCAFAVGLFNVAWTTALRHEWAQVFTRDEGVAAMAAAVLPLMGLCELGNCPQTTGCGVLRGSARPSIGARINLGSFYFLGTPVALGLAFWLKVGFGGLWYGLLSAQVSCAVSILYVVFRTDWAIEAARSRVLAGFGGGDLEMEARAVAKACDEEHGCVARVGEFEEADALLARGVVEEA</sequence>
<evidence type="ECO:0000256" key="5">
    <source>
        <dbReference type="ARBA" id="ARBA00023136"/>
    </source>
</evidence>
<dbReference type="InterPro" id="IPR045069">
    <property type="entry name" value="MATE_euk"/>
</dbReference>
<comment type="subcellular location">
    <subcellularLocation>
        <location evidence="1">Membrane</location>
        <topology evidence="1">Multi-pass membrane protein</topology>
    </subcellularLocation>
</comment>
<evidence type="ECO:0000256" key="3">
    <source>
        <dbReference type="ARBA" id="ARBA00022692"/>
    </source>
</evidence>
<dbReference type="GO" id="GO:0005802">
    <property type="term" value="C:trans-Golgi network"/>
    <property type="evidence" value="ECO:0007669"/>
    <property type="project" value="EnsemblPlants"/>
</dbReference>
<keyword evidence="4 6" id="KW-1133">Transmembrane helix</keyword>
<feature type="transmembrane region" description="Helical" evidence="6">
    <location>
        <begin position="284"/>
        <end position="309"/>
    </location>
</feature>
<evidence type="ECO:0000256" key="2">
    <source>
        <dbReference type="ARBA" id="ARBA00010199"/>
    </source>
</evidence>
<feature type="transmembrane region" description="Helical" evidence="6">
    <location>
        <begin position="28"/>
        <end position="50"/>
    </location>
</feature>
<dbReference type="HOGENOM" id="CLU_012893_1_0_1"/>
<dbReference type="OrthoDB" id="2126698at2759"/>
<keyword evidence="3 6" id="KW-0812">Transmembrane</keyword>
<dbReference type="GO" id="GO:0016020">
    <property type="term" value="C:membrane"/>
    <property type="evidence" value="ECO:0000318"/>
    <property type="project" value="GO_Central"/>
</dbReference>
<feature type="transmembrane region" description="Helical" evidence="6">
    <location>
        <begin position="244"/>
        <end position="264"/>
    </location>
</feature>
<name>U5DJ81_AMBTC</name>
<dbReference type="InterPro" id="IPR002528">
    <property type="entry name" value="MATE_fam"/>
</dbReference>
<dbReference type="EMBL" id="KI392058">
    <property type="protein sequence ID" value="ERN20668.1"/>
    <property type="molecule type" value="Genomic_DNA"/>
</dbReference>
<proteinExistence type="inferred from homology"/>
<evidence type="ECO:0000256" key="4">
    <source>
        <dbReference type="ARBA" id="ARBA00022989"/>
    </source>
</evidence>
<comment type="similarity">
    <text evidence="2 6">Belongs to the multi antimicrobial extrusion (MATE) (TC 2.A.66.1) family.</text>
</comment>
<feature type="transmembrane region" description="Helical" evidence="6">
    <location>
        <begin position="175"/>
        <end position="198"/>
    </location>
</feature>
<dbReference type="OMA" id="TTSIVMW"/>
<dbReference type="GO" id="GO:0022857">
    <property type="term" value="F:transmembrane transporter activity"/>
    <property type="evidence" value="ECO:0000318"/>
    <property type="project" value="GO_Central"/>
</dbReference>
<feature type="transmembrane region" description="Helical" evidence="6">
    <location>
        <begin position="360"/>
        <end position="379"/>
    </location>
</feature>
<dbReference type="Gramene" id="ERN20668">
    <property type="protein sequence ID" value="ERN20668"/>
    <property type="gene ID" value="AMTR_s00070p00181900"/>
</dbReference>
<dbReference type="KEGG" id="atr:18449090"/>
<dbReference type="GO" id="GO:1990961">
    <property type="term" value="P:xenobiotic detoxification by transmembrane export across the plasma membrane"/>
    <property type="evidence" value="ECO:0007669"/>
    <property type="project" value="InterPro"/>
</dbReference>
<protein>
    <recommendedName>
        <fullName evidence="6">Protein DETOXIFICATION</fullName>
    </recommendedName>
    <alternativeName>
        <fullName evidence="6">Multidrug and toxic compound extrusion protein</fullName>
    </alternativeName>
</protein>
<dbReference type="PANTHER" id="PTHR11206">
    <property type="entry name" value="MULTIDRUG RESISTANCE PROTEIN"/>
    <property type="match status" value="1"/>
</dbReference>
<dbReference type="AlphaFoldDB" id="U5DJ81"/>
<feature type="transmembrane region" description="Helical" evidence="6">
    <location>
        <begin position="103"/>
        <end position="122"/>
    </location>
</feature>
<feature type="transmembrane region" description="Helical" evidence="6">
    <location>
        <begin position="62"/>
        <end position="83"/>
    </location>
</feature>
<evidence type="ECO:0000313" key="8">
    <source>
        <dbReference type="Proteomes" id="UP000017836"/>
    </source>
</evidence>
<dbReference type="CDD" id="cd13132">
    <property type="entry name" value="MATE_eukaryotic"/>
    <property type="match status" value="1"/>
</dbReference>
<accession>U5DJ81</accession>
<feature type="transmembrane region" description="Helical" evidence="6">
    <location>
        <begin position="204"/>
        <end position="224"/>
    </location>
</feature>
<keyword evidence="5 6" id="KW-0472">Membrane</keyword>